<sequence>MPLFDLPLDQLRDHRPDVPEPAGFDAFWKSTMDDARSREPLLSLDPVDTGLTLLRTWDVAFTGFGGHPIRAWYSRPPGDEPLPAVVEYLGYGRGRGLPQERLLWPCAGYAHLLVDTRGQGGQHGSGGDTPDPVGSGPSTPGFLTRGVEDPETAYLRRALTDAARAVDTAAVLPGVDPTRIAVVGNSQGGGFAIAAAGLSGGASALLASAPLLCHIARNVLITDAHPYGEIVQHLAVRRHLAERVLDTLSHFDAVHFARRTTAPALFATGLRDTICPPSGVFAAFNALAGDDTEIAVYPFNHHEHGEAVHAERQVRWLGERFRPAPAR</sequence>
<keyword evidence="6" id="KW-1185">Reference proteome</keyword>
<dbReference type="EMBL" id="CP023445">
    <property type="protein sequence ID" value="ATE53567.1"/>
    <property type="molecule type" value="Genomic_DNA"/>
</dbReference>
<evidence type="ECO:0000313" key="5">
    <source>
        <dbReference type="EMBL" id="ATE53567.1"/>
    </source>
</evidence>
<feature type="active site" description="Charge relay system" evidence="1">
    <location>
        <position position="272"/>
    </location>
</feature>
<protein>
    <submittedName>
        <fullName evidence="5">Acetylxylan esterase</fullName>
    </submittedName>
</protein>
<organism evidence="5 6">
    <name type="scientific">Actinosynnema pretiosum</name>
    <dbReference type="NCBI Taxonomy" id="42197"/>
    <lineage>
        <taxon>Bacteria</taxon>
        <taxon>Bacillati</taxon>
        <taxon>Actinomycetota</taxon>
        <taxon>Actinomycetes</taxon>
        <taxon>Pseudonocardiales</taxon>
        <taxon>Pseudonocardiaceae</taxon>
        <taxon>Actinosynnema</taxon>
    </lineage>
</organism>
<feature type="domain" description="Acetyl xylan esterase" evidence="4">
    <location>
        <begin position="1"/>
        <end position="318"/>
    </location>
</feature>
<dbReference type="PANTHER" id="PTHR40111">
    <property type="entry name" value="CEPHALOSPORIN-C DEACETYLASE"/>
    <property type="match status" value="1"/>
</dbReference>
<dbReference type="Pfam" id="PF05448">
    <property type="entry name" value="AXE1"/>
    <property type="match status" value="1"/>
</dbReference>
<reference evidence="5" key="1">
    <citation type="submission" date="2017-09" db="EMBL/GenBank/DDBJ databases">
        <title>Complete Genome Sequence of ansamitocin-producing Bacterium Actinosynnema pretiosum X47.</title>
        <authorList>
            <person name="Cao G."/>
            <person name="Zong G."/>
            <person name="Zhong C."/>
            <person name="Fu J."/>
        </authorList>
    </citation>
    <scope>NUCLEOTIDE SEQUENCE [LARGE SCALE GENOMIC DNA]</scope>
    <source>
        <strain evidence="5">X47</strain>
    </source>
</reference>
<dbReference type="GO" id="GO:0052689">
    <property type="term" value="F:carboxylic ester hydrolase activity"/>
    <property type="evidence" value="ECO:0007669"/>
    <property type="project" value="TreeGrafter"/>
</dbReference>
<evidence type="ECO:0000259" key="4">
    <source>
        <dbReference type="Pfam" id="PF05448"/>
    </source>
</evidence>
<evidence type="ECO:0000256" key="3">
    <source>
        <dbReference type="SAM" id="MobiDB-lite"/>
    </source>
</evidence>
<proteinExistence type="predicted"/>
<evidence type="ECO:0000256" key="2">
    <source>
        <dbReference type="PIRSR" id="PIRSR639069-2"/>
    </source>
</evidence>
<dbReference type="InterPro" id="IPR029058">
    <property type="entry name" value="AB_hydrolase_fold"/>
</dbReference>
<dbReference type="AlphaFoldDB" id="A0A290Z3I9"/>
<feature type="binding site" evidence="2">
    <location>
        <position position="91"/>
    </location>
    <ligand>
        <name>substrate</name>
    </ligand>
</feature>
<accession>A0A290Z3I9</accession>
<dbReference type="RefSeq" id="WP_096492507.1">
    <property type="nucleotide sequence ID" value="NZ_CP023445.1"/>
</dbReference>
<dbReference type="InterPro" id="IPR039069">
    <property type="entry name" value="CE7"/>
</dbReference>
<evidence type="ECO:0000313" key="6">
    <source>
        <dbReference type="Proteomes" id="UP000218505"/>
    </source>
</evidence>
<dbReference type="Gene3D" id="3.40.50.1820">
    <property type="entry name" value="alpha/beta hydrolase"/>
    <property type="match status" value="1"/>
</dbReference>
<feature type="compositionally biased region" description="Gly residues" evidence="3">
    <location>
        <begin position="118"/>
        <end position="127"/>
    </location>
</feature>
<gene>
    <name evidence="5" type="ORF">CNX65_09910</name>
</gene>
<dbReference type="KEGG" id="apre:CNX65_09910"/>
<dbReference type="SUPFAM" id="SSF53474">
    <property type="entry name" value="alpha/beta-Hydrolases"/>
    <property type="match status" value="1"/>
</dbReference>
<dbReference type="GO" id="GO:0005976">
    <property type="term" value="P:polysaccharide metabolic process"/>
    <property type="evidence" value="ECO:0007669"/>
    <property type="project" value="TreeGrafter"/>
</dbReference>
<dbReference type="Proteomes" id="UP000218505">
    <property type="component" value="Chromosome"/>
</dbReference>
<dbReference type="PANTHER" id="PTHR40111:SF1">
    <property type="entry name" value="CEPHALOSPORIN-C DEACETYLASE"/>
    <property type="match status" value="1"/>
</dbReference>
<dbReference type="InterPro" id="IPR008391">
    <property type="entry name" value="AXE1_dom"/>
</dbReference>
<feature type="region of interest" description="Disordered" evidence="3">
    <location>
        <begin position="117"/>
        <end position="146"/>
    </location>
</feature>
<feature type="active site" description="Nucleophile" evidence="1">
    <location>
        <position position="186"/>
    </location>
</feature>
<evidence type="ECO:0000256" key="1">
    <source>
        <dbReference type="PIRSR" id="PIRSR639069-1"/>
    </source>
</evidence>
<name>A0A290Z3I9_9PSEU</name>
<feature type="active site" description="Charge relay system" evidence="1">
    <location>
        <position position="302"/>
    </location>
</feature>